<dbReference type="InterPro" id="IPR020904">
    <property type="entry name" value="Sc_DH/Rdtase_CS"/>
</dbReference>
<dbReference type="AlphaFoldDB" id="A0A2A2F0V2"/>
<dbReference type="EMBL" id="NSKB01000002">
    <property type="protein sequence ID" value="PAU78267.1"/>
    <property type="molecule type" value="Genomic_DNA"/>
</dbReference>
<dbReference type="SMART" id="SM00822">
    <property type="entry name" value="PKS_KR"/>
    <property type="match status" value="1"/>
</dbReference>
<evidence type="ECO:0000256" key="3">
    <source>
        <dbReference type="RuleBase" id="RU000363"/>
    </source>
</evidence>
<sequence>MNRRLAGRRCVISGAASGIGAAIAEAYAAEGARLLLTDRAAPRLEEVAGRCRELGAEVATQLGDVGSIEGARGGVEACVEKFGSIDVLVNNAGMLTQAPCQALSVEMWDEMMRVDLRSVFIASREALPHMLEQSWGRIINIASQLGIKGGAELCHYAAAKAGVIGFTKSLALEVSQRGVLVNAIAPGPIETPLVDGISTEWKAAKAAELPLGRFGRAHEVAPTAVLLASEPDGNLFVGQTLHPNSGDVMS</sequence>
<evidence type="ECO:0000313" key="5">
    <source>
        <dbReference type="EMBL" id="PAU78267.1"/>
    </source>
</evidence>
<dbReference type="GO" id="GO:0032787">
    <property type="term" value="P:monocarboxylic acid metabolic process"/>
    <property type="evidence" value="ECO:0007669"/>
    <property type="project" value="UniProtKB-ARBA"/>
</dbReference>
<dbReference type="InterPro" id="IPR036291">
    <property type="entry name" value="NAD(P)-bd_dom_sf"/>
</dbReference>
<dbReference type="Gene3D" id="3.40.50.720">
    <property type="entry name" value="NAD(P)-binding Rossmann-like Domain"/>
    <property type="match status" value="1"/>
</dbReference>
<dbReference type="InterPro" id="IPR050259">
    <property type="entry name" value="SDR"/>
</dbReference>
<dbReference type="Proteomes" id="UP000217771">
    <property type="component" value="Unassembled WGS sequence"/>
</dbReference>
<dbReference type="PRINTS" id="PR00080">
    <property type="entry name" value="SDRFAMILY"/>
</dbReference>
<dbReference type="CDD" id="cd05233">
    <property type="entry name" value="SDR_c"/>
    <property type="match status" value="1"/>
</dbReference>
<keyword evidence="2" id="KW-0560">Oxidoreductase</keyword>
<dbReference type="InterPro" id="IPR002347">
    <property type="entry name" value="SDR_fam"/>
</dbReference>
<dbReference type="OrthoDB" id="9806974at2"/>
<dbReference type="PANTHER" id="PTHR42879:SF2">
    <property type="entry name" value="3-OXOACYL-[ACYL-CARRIER-PROTEIN] REDUCTASE FABG"/>
    <property type="match status" value="1"/>
</dbReference>
<name>A0A2A2F0V2_9GAMM</name>
<dbReference type="FunFam" id="3.40.50.720:FF:000173">
    <property type="entry name" value="3-oxoacyl-[acyl-carrier protein] reductase"/>
    <property type="match status" value="1"/>
</dbReference>
<evidence type="ECO:0000256" key="1">
    <source>
        <dbReference type="ARBA" id="ARBA00006484"/>
    </source>
</evidence>
<comment type="caution">
    <text evidence="5">The sequence shown here is derived from an EMBL/GenBank/DDBJ whole genome shotgun (WGS) entry which is preliminary data.</text>
</comment>
<evidence type="ECO:0000256" key="2">
    <source>
        <dbReference type="ARBA" id="ARBA00023002"/>
    </source>
</evidence>
<comment type="similarity">
    <text evidence="1 3">Belongs to the short-chain dehydrogenases/reductases (SDR) family.</text>
</comment>
<dbReference type="GO" id="GO:0016491">
    <property type="term" value="F:oxidoreductase activity"/>
    <property type="evidence" value="ECO:0007669"/>
    <property type="project" value="UniProtKB-KW"/>
</dbReference>
<evidence type="ECO:0000259" key="4">
    <source>
        <dbReference type="SMART" id="SM00822"/>
    </source>
</evidence>
<dbReference type="PANTHER" id="PTHR42879">
    <property type="entry name" value="3-OXOACYL-(ACYL-CARRIER-PROTEIN) REDUCTASE"/>
    <property type="match status" value="1"/>
</dbReference>
<dbReference type="PRINTS" id="PR00081">
    <property type="entry name" value="GDHRDH"/>
</dbReference>
<evidence type="ECO:0000313" key="6">
    <source>
        <dbReference type="Proteomes" id="UP000217771"/>
    </source>
</evidence>
<dbReference type="RefSeq" id="WP_095619941.1">
    <property type="nucleotide sequence ID" value="NZ_NSKB01000002.1"/>
</dbReference>
<feature type="domain" description="Ketoreductase" evidence="4">
    <location>
        <begin position="8"/>
        <end position="192"/>
    </location>
</feature>
<dbReference type="Pfam" id="PF00106">
    <property type="entry name" value="adh_short"/>
    <property type="match status" value="1"/>
</dbReference>
<gene>
    <name evidence="5" type="ORF">CK498_05985</name>
</gene>
<organism evidence="5 6">
    <name type="scientific">Halomonas salipaludis</name>
    <dbReference type="NCBI Taxonomy" id="2032625"/>
    <lineage>
        <taxon>Bacteria</taxon>
        <taxon>Pseudomonadati</taxon>
        <taxon>Pseudomonadota</taxon>
        <taxon>Gammaproteobacteria</taxon>
        <taxon>Oceanospirillales</taxon>
        <taxon>Halomonadaceae</taxon>
        <taxon>Halomonas</taxon>
    </lineage>
</organism>
<keyword evidence="6" id="KW-1185">Reference proteome</keyword>
<dbReference type="PROSITE" id="PS00061">
    <property type="entry name" value="ADH_SHORT"/>
    <property type="match status" value="1"/>
</dbReference>
<reference evidence="5 6" key="1">
    <citation type="submission" date="2017-08" db="EMBL/GenBank/DDBJ databases">
        <title>Halomonas alkalisoli sp. nov., isolated from saline alkaline soil.</title>
        <authorList>
            <person name="Wang D."/>
            <person name="Zhang G."/>
        </authorList>
    </citation>
    <scope>NUCLEOTIDE SEQUENCE [LARGE SCALE GENOMIC DNA]</scope>
    <source>
        <strain evidence="5 6">WRN001</strain>
    </source>
</reference>
<dbReference type="SUPFAM" id="SSF51735">
    <property type="entry name" value="NAD(P)-binding Rossmann-fold domains"/>
    <property type="match status" value="1"/>
</dbReference>
<protein>
    <submittedName>
        <fullName evidence="5">3-oxoacyl-ACP reductase</fullName>
    </submittedName>
</protein>
<dbReference type="InterPro" id="IPR057326">
    <property type="entry name" value="KR_dom"/>
</dbReference>
<proteinExistence type="inferred from homology"/>
<accession>A0A2A2F0V2</accession>